<feature type="compositionally biased region" description="Low complexity" evidence="2">
    <location>
        <begin position="15"/>
        <end position="36"/>
    </location>
</feature>
<dbReference type="SUPFAM" id="SSF75011">
    <property type="entry name" value="3-carboxy-cis,cis-mucoante lactonizing enzyme"/>
    <property type="match status" value="1"/>
</dbReference>
<evidence type="ECO:0000313" key="4">
    <source>
        <dbReference type="EMBL" id="JAT43307.1"/>
    </source>
</evidence>
<evidence type="ECO:0000259" key="3">
    <source>
        <dbReference type="SMART" id="SM00225"/>
    </source>
</evidence>
<dbReference type="InterPro" id="IPR011333">
    <property type="entry name" value="SKP1/BTB/POZ_sf"/>
</dbReference>
<protein>
    <submittedName>
        <fullName evidence="4">BTB/POZ domain-containing protein At5g41330</fullName>
    </submittedName>
</protein>
<name>A0A1D1XLQ0_9ARAE</name>
<dbReference type="Gene3D" id="2.130.10.10">
    <property type="entry name" value="YVTN repeat-like/Quinoprotein amine dehydrogenase"/>
    <property type="match status" value="1"/>
</dbReference>
<dbReference type="GO" id="GO:0051260">
    <property type="term" value="P:protein homooligomerization"/>
    <property type="evidence" value="ECO:0007669"/>
    <property type="project" value="InterPro"/>
</dbReference>
<dbReference type="InterPro" id="IPR003131">
    <property type="entry name" value="T1-type_BTB"/>
</dbReference>
<comment type="pathway">
    <text evidence="1">Protein modification; protein ubiquitination.</text>
</comment>
<proteinExistence type="predicted"/>
<dbReference type="EMBL" id="GDJX01024629">
    <property type="protein sequence ID" value="JAT43307.1"/>
    <property type="molecule type" value="Transcribed_RNA"/>
</dbReference>
<dbReference type="AlphaFoldDB" id="A0A1D1XLQ0"/>
<evidence type="ECO:0000256" key="2">
    <source>
        <dbReference type="SAM" id="MobiDB-lite"/>
    </source>
</evidence>
<feature type="domain" description="BTB" evidence="3">
    <location>
        <begin position="109"/>
        <end position="206"/>
    </location>
</feature>
<dbReference type="InterPro" id="IPR045068">
    <property type="entry name" value="BACURD1-3"/>
</dbReference>
<organism evidence="4">
    <name type="scientific">Anthurium amnicola</name>
    <dbReference type="NCBI Taxonomy" id="1678845"/>
    <lineage>
        <taxon>Eukaryota</taxon>
        <taxon>Viridiplantae</taxon>
        <taxon>Streptophyta</taxon>
        <taxon>Embryophyta</taxon>
        <taxon>Tracheophyta</taxon>
        <taxon>Spermatophyta</taxon>
        <taxon>Magnoliopsida</taxon>
        <taxon>Liliopsida</taxon>
        <taxon>Araceae</taxon>
        <taxon>Pothoideae</taxon>
        <taxon>Potheae</taxon>
        <taxon>Anthurium</taxon>
    </lineage>
</organism>
<feature type="region of interest" description="Disordered" evidence="2">
    <location>
        <begin position="1"/>
        <end position="105"/>
    </location>
</feature>
<reference evidence="4" key="1">
    <citation type="submission" date="2015-07" db="EMBL/GenBank/DDBJ databases">
        <title>Transcriptome Assembly of Anthurium amnicola.</title>
        <authorList>
            <person name="Suzuki J."/>
        </authorList>
    </citation>
    <scope>NUCLEOTIDE SEQUENCE</scope>
</reference>
<dbReference type="Gene3D" id="3.30.710.10">
    <property type="entry name" value="Potassium Channel Kv1.1, Chain A"/>
    <property type="match status" value="1"/>
</dbReference>
<dbReference type="SMART" id="SM00225">
    <property type="entry name" value="BTB"/>
    <property type="match status" value="1"/>
</dbReference>
<dbReference type="Pfam" id="PF25279">
    <property type="entry name" value="Beta_prop_At2g24240"/>
    <property type="match status" value="1"/>
</dbReference>
<dbReference type="SUPFAM" id="SSF54695">
    <property type="entry name" value="POZ domain"/>
    <property type="match status" value="1"/>
</dbReference>
<accession>A0A1D1XLQ0</accession>
<feature type="non-terminal residue" evidence="4">
    <location>
        <position position="1"/>
    </location>
</feature>
<feature type="compositionally biased region" description="Basic and acidic residues" evidence="2">
    <location>
        <begin position="61"/>
        <end position="76"/>
    </location>
</feature>
<dbReference type="InterPro" id="IPR057441">
    <property type="entry name" value="Beta_prop_At2g24240"/>
</dbReference>
<dbReference type="PANTHER" id="PTHR11145">
    <property type="entry name" value="BTB/POZ DOMAIN-CONTAINING ADAPTER FOR CUL3-MEDIATED RHOA DEGRADATION PROTEIN FAMILY MEMBER"/>
    <property type="match status" value="1"/>
</dbReference>
<evidence type="ECO:0000256" key="1">
    <source>
        <dbReference type="ARBA" id="ARBA00004906"/>
    </source>
</evidence>
<dbReference type="InterPro" id="IPR015943">
    <property type="entry name" value="WD40/YVTN_repeat-like_dom_sf"/>
</dbReference>
<dbReference type="PANTHER" id="PTHR11145:SF23">
    <property type="entry name" value="PROTEIN BINDING PROTEIN"/>
    <property type="match status" value="1"/>
</dbReference>
<dbReference type="Pfam" id="PF02214">
    <property type="entry name" value="BTB_2"/>
    <property type="match status" value="1"/>
</dbReference>
<sequence length="558" mass="59076">APPSRHHASLKEASPPKSSPCLLSFPLLPSSPLVLPHQPPRACPYMEEEEDQMTKTQIPPDPEHLPHHSCSSHKEVSSPTEPKPEAMPPYAGAIPPSSGFPRKRSTEPTVVTLNVGGQMFQTTPQTLALAGPKSLISSLSSSGDGVGVPFVDRDPDLFSVLLSLLRTGRLPSKADAFDLRDLVSEARFYGLDHLLVSSLSDASHFDPFDLRRSAVLPLNGRDSPSAVATTPFGSVHVAHGSKITSFDWSLRRKSTVLTCFPAVDSLLPLSPTSAAAGATDFPGLHILDLREGSVKKALHWSAAAGSPGSTVQGIGASPDLLFGSFESCRRNASSIVAFDLAGGTLRPVAEIGRGEIYGAELDTAIPATKLQWVPGRSLLMAAGSHGGPSGVQGNIRLWDVRSGEGAAPVWELREASDCFADVTVSDSLSAMFKVGSISGEVYMADLRKLGATGEGDPWVCLGDPRKAAGVGKKEGSGCRMESYGNQVFCSKGGEVEMWSEVVMASQTVMRRNQMGRAVDAATGKITHMGFGGTRMVLARKGQQAVEVWDSSSSFPSRI</sequence>
<dbReference type="InterPro" id="IPR000210">
    <property type="entry name" value="BTB/POZ_dom"/>
</dbReference>
<dbReference type="CDD" id="cd18316">
    <property type="entry name" value="BTB_POZ_KCTD-like"/>
    <property type="match status" value="1"/>
</dbReference>
<gene>
    <name evidence="4" type="primary">At5g41330</name>
    <name evidence="4" type="ORF">g.35387</name>
</gene>